<evidence type="ECO:0000313" key="3">
    <source>
        <dbReference type="Proteomes" id="UP000026960"/>
    </source>
</evidence>
<reference evidence="2" key="2">
    <citation type="submission" date="2015-03" db="UniProtKB">
        <authorList>
            <consortium name="EnsemblPlants"/>
        </authorList>
    </citation>
    <scope>IDENTIFICATION</scope>
</reference>
<dbReference type="HOGENOM" id="CLU_2112625_0_0_1"/>
<proteinExistence type="predicted"/>
<dbReference type="EnsemblPlants" id="OBART08G11560.1">
    <property type="protein sequence ID" value="OBART08G11560.1"/>
    <property type="gene ID" value="OBART08G11560"/>
</dbReference>
<name>A0A0D3GZ92_9ORYZ</name>
<organism evidence="2">
    <name type="scientific">Oryza barthii</name>
    <dbReference type="NCBI Taxonomy" id="65489"/>
    <lineage>
        <taxon>Eukaryota</taxon>
        <taxon>Viridiplantae</taxon>
        <taxon>Streptophyta</taxon>
        <taxon>Embryophyta</taxon>
        <taxon>Tracheophyta</taxon>
        <taxon>Spermatophyta</taxon>
        <taxon>Magnoliopsida</taxon>
        <taxon>Liliopsida</taxon>
        <taxon>Poales</taxon>
        <taxon>Poaceae</taxon>
        <taxon>BOP clade</taxon>
        <taxon>Oryzoideae</taxon>
        <taxon>Oryzeae</taxon>
        <taxon>Oryzinae</taxon>
        <taxon>Oryza</taxon>
    </lineage>
</organism>
<dbReference type="Proteomes" id="UP000026960">
    <property type="component" value="Chromosome 8"/>
</dbReference>
<evidence type="ECO:0000256" key="1">
    <source>
        <dbReference type="SAM" id="MobiDB-lite"/>
    </source>
</evidence>
<keyword evidence="3" id="KW-1185">Reference proteome</keyword>
<dbReference type="Gramene" id="OBART08G11560.1">
    <property type="protein sequence ID" value="OBART08G11560.1"/>
    <property type="gene ID" value="OBART08G11560"/>
</dbReference>
<sequence length="115" mass="12690">MPNGCPRNTMKAPAISLSHSPTPLFLISQAKAPEATAHSPHRVPSPRKHTPCTKCPELGRLTRLRRLSRCRRASLDQSVEHMVGVTVLAAGHPNRRRRSGRRSSPPKQHQAPFAP</sequence>
<dbReference type="eggNOG" id="ENOG502SP94">
    <property type="taxonomic scope" value="Eukaryota"/>
</dbReference>
<dbReference type="PaxDb" id="65489-OBART08G11560.1"/>
<protein>
    <submittedName>
        <fullName evidence="2">Uncharacterized protein</fullName>
    </submittedName>
</protein>
<feature type="region of interest" description="Disordered" evidence="1">
    <location>
        <begin position="78"/>
        <end position="115"/>
    </location>
</feature>
<dbReference type="AlphaFoldDB" id="A0A0D3GZ92"/>
<feature type="region of interest" description="Disordered" evidence="1">
    <location>
        <begin position="28"/>
        <end position="54"/>
    </location>
</feature>
<evidence type="ECO:0000313" key="2">
    <source>
        <dbReference type="EnsemblPlants" id="OBART08G11560.1"/>
    </source>
</evidence>
<reference evidence="2" key="1">
    <citation type="journal article" date="2009" name="Rice">
        <title>De Novo Next Generation Sequencing of Plant Genomes.</title>
        <authorList>
            <person name="Rounsley S."/>
            <person name="Marri P.R."/>
            <person name="Yu Y."/>
            <person name="He R."/>
            <person name="Sisneros N."/>
            <person name="Goicoechea J.L."/>
            <person name="Lee S.J."/>
            <person name="Angelova A."/>
            <person name="Kudrna D."/>
            <person name="Luo M."/>
            <person name="Affourtit J."/>
            <person name="Desany B."/>
            <person name="Knight J."/>
            <person name="Niazi F."/>
            <person name="Egholm M."/>
            <person name="Wing R.A."/>
        </authorList>
    </citation>
    <scope>NUCLEOTIDE SEQUENCE [LARGE SCALE GENOMIC DNA]</scope>
    <source>
        <strain evidence="2">cv. IRGC 105608</strain>
    </source>
</reference>
<feature type="compositionally biased region" description="Basic residues" evidence="1">
    <location>
        <begin position="39"/>
        <end position="51"/>
    </location>
</feature>
<accession>A0A0D3GZ92</accession>